<keyword evidence="1" id="KW-0175">Coiled coil</keyword>
<reference evidence="3 4" key="1">
    <citation type="journal article" date="2012" name="Genome Biol.">
        <title>Genome and low-iron response of an oceanic diatom adapted to chronic iron limitation.</title>
        <authorList>
            <person name="Lommer M."/>
            <person name="Specht M."/>
            <person name="Roy A.S."/>
            <person name="Kraemer L."/>
            <person name="Andreson R."/>
            <person name="Gutowska M.A."/>
            <person name="Wolf J."/>
            <person name="Bergner S.V."/>
            <person name="Schilhabel M.B."/>
            <person name="Klostermeier U.C."/>
            <person name="Beiko R.G."/>
            <person name="Rosenstiel P."/>
            <person name="Hippler M."/>
            <person name="Laroche J."/>
        </authorList>
    </citation>
    <scope>NUCLEOTIDE SEQUENCE [LARGE SCALE GENOMIC DNA]</scope>
    <source>
        <strain evidence="3 4">CCMP1005</strain>
    </source>
</reference>
<evidence type="ECO:0000256" key="2">
    <source>
        <dbReference type="SAM" id="MobiDB-lite"/>
    </source>
</evidence>
<keyword evidence="4" id="KW-1185">Reference proteome</keyword>
<protein>
    <submittedName>
        <fullName evidence="3">Uncharacterized protein</fullName>
    </submittedName>
</protein>
<accession>K0R9M5</accession>
<sequence>MPLVRVSEKDDDGFDVADMSMGQGGGWNRVSAASAAGMPRGKTQLSSYSDVDDLVSIDSPSNHRDEADNSSSYSRMSRPNKRGSAHDGGSSNEREIKPCAYSQPPLCETSDGLDLMMQHDPRNPFYSGKHATSSSNPNNCDDGDEDETESLSGSFSTMDSSSYGHHNRRLTSQSQAYHRPYSITEGDDSSICSSSRLPGRDETSSSAYAGIISQLESQVASLNFDLATTKSSLDELKLENRKLVGDRSKLSNNVKLLQEENEQLVKKIEQLEREKIIRNMQGTQGRGRANVPTNLYSGDDPNLVCAGIQEGGGLEVPFRSSFPRSGLRSSENNRSSLLSVDFAQDHLSTSNVSRESIALGDADDIDGGTAGQQDETEEVEQQFGIVPKEDDIFVPLKFNRREENDDDDDDDDCHDDPSPLDDDDPFATWSAPGDPIRETEPSRKWLGLGGGNRNRRPAEPQREEEQPPDDPFDTMSKADDGGGMYESFATRNDCDDAENSTVRSGSTAPQDRGRRFGLFGFGQRRANRETG</sequence>
<feature type="compositionally biased region" description="Basic and acidic residues" evidence="2">
    <location>
        <begin position="456"/>
        <end position="465"/>
    </location>
</feature>
<name>K0R9M5_THAOC</name>
<gene>
    <name evidence="3" type="ORF">THAOC_30771</name>
</gene>
<dbReference type="OrthoDB" id="56178at2759"/>
<dbReference type="AlphaFoldDB" id="K0R9M5"/>
<evidence type="ECO:0000256" key="1">
    <source>
        <dbReference type="SAM" id="Coils"/>
    </source>
</evidence>
<organism evidence="3 4">
    <name type="scientific">Thalassiosira oceanica</name>
    <name type="common">Marine diatom</name>
    <dbReference type="NCBI Taxonomy" id="159749"/>
    <lineage>
        <taxon>Eukaryota</taxon>
        <taxon>Sar</taxon>
        <taxon>Stramenopiles</taxon>
        <taxon>Ochrophyta</taxon>
        <taxon>Bacillariophyta</taxon>
        <taxon>Coscinodiscophyceae</taxon>
        <taxon>Thalassiosirophycidae</taxon>
        <taxon>Thalassiosirales</taxon>
        <taxon>Thalassiosiraceae</taxon>
        <taxon>Thalassiosira</taxon>
    </lineage>
</organism>
<dbReference type="Proteomes" id="UP000266841">
    <property type="component" value="Unassembled WGS sequence"/>
</dbReference>
<dbReference type="eggNOG" id="ENOG502QZ8E">
    <property type="taxonomic scope" value="Eukaryota"/>
</dbReference>
<feature type="compositionally biased region" description="Polar residues" evidence="2">
    <location>
        <begin position="150"/>
        <end position="176"/>
    </location>
</feature>
<evidence type="ECO:0000313" key="3">
    <source>
        <dbReference type="EMBL" id="EJK50283.1"/>
    </source>
</evidence>
<feature type="compositionally biased region" description="Polar residues" evidence="2">
    <location>
        <begin position="499"/>
        <end position="509"/>
    </location>
</feature>
<feature type="region of interest" description="Disordered" evidence="2">
    <location>
        <begin position="349"/>
        <end position="531"/>
    </location>
</feature>
<feature type="compositionally biased region" description="Acidic residues" evidence="2">
    <location>
        <begin position="404"/>
        <end position="425"/>
    </location>
</feature>
<feature type="compositionally biased region" description="Polar residues" evidence="2">
    <location>
        <begin position="130"/>
        <end position="139"/>
    </location>
</feature>
<feature type="coiled-coil region" evidence="1">
    <location>
        <begin position="233"/>
        <end position="277"/>
    </location>
</feature>
<proteinExistence type="predicted"/>
<feature type="region of interest" description="Disordered" evidence="2">
    <location>
        <begin position="1"/>
        <end position="203"/>
    </location>
</feature>
<dbReference type="EMBL" id="AGNL01044054">
    <property type="protein sequence ID" value="EJK50283.1"/>
    <property type="molecule type" value="Genomic_DNA"/>
</dbReference>
<evidence type="ECO:0000313" key="4">
    <source>
        <dbReference type="Proteomes" id="UP000266841"/>
    </source>
</evidence>
<comment type="caution">
    <text evidence="3">The sequence shown here is derived from an EMBL/GenBank/DDBJ whole genome shotgun (WGS) entry which is preliminary data.</text>
</comment>